<proteinExistence type="predicted"/>
<feature type="transmembrane region" description="Helical" evidence="7">
    <location>
        <begin position="320"/>
        <end position="343"/>
    </location>
</feature>
<name>A0A518BCU4_9BACT</name>
<feature type="transmembrane region" description="Helical" evidence="7">
    <location>
        <begin position="172"/>
        <end position="196"/>
    </location>
</feature>
<dbReference type="GO" id="GO:0015297">
    <property type="term" value="F:antiporter activity"/>
    <property type="evidence" value="ECO:0007669"/>
    <property type="project" value="InterPro"/>
</dbReference>
<evidence type="ECO:0000313" key="9">
    <source>
        <dbReference type="EMBL" id="QDU64787.1"/>
    </source>
</evidence>
<dbReference type="EMBL" id="CP036279">
    <property type="protein sequence ID" value="QDU64787.1"/>
    <property type="molecule type" value="Genomic_DNA"/>
</dbReference>
<dbReference type="InterPro" id="IPR002178">
    <property type="entry name" value="PTS_EIIA_type-2_dom"/>
</dbReference>
<dbReference type="AlphaFoldDB" id="A0A518BCU4"/>
<feature type="transmembrane region" description="Helical" evidence="7">
    <location>
        <begin position="249"/>
        <end position="280"/>
    </location>
</feature>
<organism evidence="9 10">
    <name type="scientific">Kolteria novifilia</name>
    <dbReference type="NCBI Taxonomy" id="2527975"/>
    <lineage>
        <taxon>Bacteria</taxon>
        <taxon>Pseudomonadati</taxon>
        <taxon>Planctomycetota</taxon>
        <taxon>Planctomycetia</taxon>
        <taxon>Kolteriales</taxon>
        <taxon>Kolteriaceae</taxon>
        <taxon>Kolteria</taxon>
    </lineage>
</organism>
<accession>A0A518BCU4</accession>
<feature type="transmembrane region" description="Helical" evidence="7">
    <location>
        <begin position="140"/>
        <end position="160"/>
    </location>
</feature>
<protein>
    <submittedName>
        <fullName evidence="9">High-affinity Na(+)/H(+) antiporter NhaS3</fullName>
    </submittedName>
</protein>
<keyword evidence="10" id="KW-1185">Reference proteome</keyword>
<evidence type="ECO:0000256" key="1">
    <source>
        <dbReference type="ARBA" id="ARBA00004141"/>
    </source>
</evidence>
<dbReference type="OrthoDB" id="9793589at2"/>
<dbReference type="KEGG" id="knv:Pan216_56790"/>
<keyword evidence="6 7" id="KW-0472">Membrane</keyword>
<evidence type="ECO:0000256" key="5">
    <source>
        <dbReference type="ARBA" id="ARBA00023065"/>
    </source>
</evidence>
<feature type="transmembrane region" description="Helical" evidence="7">
    <location>
        <begin position="292"/>
        <end position="314"/>
    </location>
</feature>
<dbReference type="PROSITE" id="PS51094">
    <property type="entry name" value="PTS_EIIA_TYPE_2"/>
    <property type="match status" value="1"/>
</dbReference>
<evidence type="ECO:0000313" key="10">
    <source>
        <dbReference type="Proteomes" id="UP000317093"/>
    </source>
</evidence>
<evidence type="ECO:0000256" key="6">
    <source>
        <dbReference type="ARBA" id="ARBA00023136"/>
    </source>
</evidence>
<dbReference type="Pfam" id="PF00359">
    <property type="entry name" value="PTS_EIIA_2"/>
    <property type="match status" value="1"/>
</dbReference>
<feature type="transmembrane region" description="Helical" evidence="7">
    <location>
        <begin position="386"/>
        <end position="408"/>
    </location>
</feature>
<evidence type="ECO:0000259" key="8">
    <source>
        <dbReference type="PROSITE" id="PS51094"/>
    </source>
</evidence>
<dbReference type="SUPFAM" id="SSF55804">
    <property type="entry name" value="Phoshotransferase/anion transport protein"/>
    <property type="match status" value="1"/>
</dbReference>
<dbReference type="Gene3D" id="3.40.930.10">
    <property type="entry name" value="Mannitol-specific EII, Chain A"/>
    <property type="match status" value="1"/>
</dbReference>
<evidence type="ECO:0000256" key="4">
    <source>
        <dbReference type="ARBA" id="ARBA00022989"/>
    </source>
</evidence>
<evidence type="ECO:0000256" key="7">
    <source>
        <dbReference type="SAM" id="Phobius"/>
    </source>
</evidence>
<dbReference type="InterPro" id="IPR050794">
    <property type="entry name" value="CPA2_transporter"/>
</dbReference>
<dbReference type="Gene3D" id="1.20.1530.20">
    <property type="match status" value="1"/>
</dbReference>
<feature type="transmembrane region" description="Helical" evidence="7">
    <location>
        <begin position="12"/>
        <end position="33"/>
    </location>
</feature>
<keyword evidence="2" id="KW-0813">Transport</keyword>
<sequence length="571" mass="60697">MDQLSNEQLSIMFLSLGTLLIVARILGEASLWIGQPAVLGEMLAGVVLGPTILGTVAPGIFDELFPAKGANALVLSGLTNVYIALFLLVTGLEMDLKTVFAQGRAVLLVGALSIIFPFAIGFGVAWTLPTMIGFEPKANLLNFALFVATALSISSLPILSKTLMDLNLYRTNFGAICIAAAVLNDLIGWLLFAAILAMIQGQGTGGGVATTILMTIGFALGMLTIGRWLCHRILPWLQAYTHWPGGLLAALVALAFFCAALTEWIGVHAIFGAFLVGVAVGDSPHFNRRTRWMLDQFISFIFAPVFFATIGLRVNFAENFHLPLVVVFFTIACVGKIAGALLGAKLSGLENRESWAVAFGLNSRGSMEIILGFLALRNGLIGEQLFVALVITAMGTSIMCGPLVKALLSTDKSLSLASCITAHGFVNPLEANDRKGAIEELAALVSADVGIEASVIAESVWRRERQMASGTQNCIALPTAGIEGLPSPAIAVGMSPTGVDFQSFDGRPAQLVALILVPPKHEADQRRLGGEIAQLFKQWKVRQTALHAPTRTEFLAILKTEDAMKEPLGAA</sequence>
<feature type="transmembrane region" description="Helical" evidence="7">
    <location>
        <begin position="73"/>
        <end position="92"/>
    </location>
</feature>
<dbReference type="Pfam" id="PF00999">
    <property type="entry name" value="Na_H_Exchanger"/>
    <property type="match status" value="1"/>
</dbReference>
<dbReference type="GO" id="GO:0016020">
    <property type="term" value="C:membrane"/>
    <property type="evidence" value="ECO:0007669"/>
    <property type="project" value="UniProtKB-SubCell"/>
</dbReference>
<feature type="transmembrane region" description="Helical" evidence="7">
    <location>
        <begin position="104"/>
        <end position="128"/>
    </location>
</feature>
<dbReference type="PANTHER" id="PTHR32468:SF0">
    <property type="entry name" value="K(+)_H(+) ANTIPORTER 1"/>
    <property type="match status" value="1"/>
</dbReference>
<feature type="transmembrane region" description="Helical" evidence="7">
    <location>
        <begin position="208"/>
        <end position="229"/>
    </location>
</feature>
<dbReference type="Proteomes" id="UP000317093">
    <property type="component" value="Chromosome"/>
</dbReference>
<evidence type="ECO:0000256" key="3">
    <source>
        <dbReference type="ARBA" id="ARBA00022692"/>
    </source>
</evidence>
<keyword evidence="4 7" id="KW-1133">Transmembrane helix</keyword>
<feature type="transmembrane region" description="Helical" evidence="7">
    <location>
        <begin position="39"/>
        <end position="61"/>
    </location>
</feature>
<keyword evidence="5" id="KW-0406">Ion transport</keyword>
<gene>
    <name evidence="9" type="primary">nhaS3</name>
    <name evidence="9" type="ORF">Pan216_56790</name>
</gene>
<dbReference type="GO" id="GO:1902600">
    <property type="term" value="P:proton transmembrane transport"/>
    <property type="evidence" value="ECO:0007669"/>
    <property type="project" value="InterPro"/>
</dbReference>
<dbReference type="InterPro" id="IPR006153">
    <property type="entry name" value="Cation/H_exchanger_TM"/>
</dbReference>
<dbReference type="InterPro" id="IPR016152">
    <property type="entry name" value="PTrfase/Anion_transptr"/>
</dbReference>
<dbReference type="PANTHER" id="PTHR32468">
    <property type="entry name" value="CATION/H + ANTIPORTER"/>
    <property type="match status" value="1"/>
</dbReference>
<dbReference type="InterPro" id="IPR038770">
    <property type="entry name" value="Na+/solute_symporter_sf"/>
</dbReference>
<keyword evidence="3 7" id="KW-0812">Transmembrane</keyword>
<evidence type="ECO:0000256" key="2">
    <source>
        <dbReference type="ARBA" id="ARBA00022448"/>
    </source>
</evidence>
<dbReference type="RefSeq" id="WP_145263226.1">
    <property type="nucleotide sequence ID" value="NZ_CP036279.1"/>
</dbReference>
<comment type="subcellular location">
    <subcellularLocation>
        <location evidence="1">Membrane</location>
        <topology evidence="1">Multi-pass membrane protein</topology>
    </subcellularLocation>
</comment>
<feature type="transmembrane region" description="Helical" evidence="7">
    <location>
        <begin position="355"/>
        <end position="374"/>
    </location>
</feature>
<feature type="domain" description="PTS EIIA type-2" evidence="8">
    <location>
        <begin position="418"/>
        <end position="561"/>
    </location>
</feature>
<reference evidence="9 10" key="1">
    <citation type="submission" date="2019-02" db="EMBL/GenBank/DDBJ databases">
        <title>Deep-cultivation of Planctomycetes and their phenomic and genomic characterization uncovers novel biology.</title>
        <authorList>
            <person name="Wiegand S."/>
            <person name="Jogler M."/>
            <person name="Boedeker C."/>
            <person name="Pinto D."/>
            <person name="Vollmers J."/>
            <person name="Rivas-Marin E."/>
            <person name="Kohn T."/>
            <person name="Peeters S.H."/>
            <person name="Heuer A."/>
            <person name="Rast P."/>
            <person name="Oberbeckmann S."/>
            <person name="Bunk B."/>
            <person name="Jeske O."/>
            <person name="Meyerdierks A."/>
            <person name="Storesund J.E."/>
            <person name="Kallscheuer N."/>
            <person name="Luecker S."/>
            <person name="Lage O.M."/>
            <person name="Pohl T."/>
            <person name="Merkel B.J."/>
            <person name="Hornburger P."/>
            <person name="Mueller R.-W."/>
            <person name="Bruemmer F."/>
            <person name="Labrenz M."/>
            <person name="Spormann A.M."/>
            <person name="Op den Camp H."/>
            <person name="Overmann J."/>
            <person name="Amann R."/>
            <person name="Jetten M.S.M."/>
            <person name="Mascher T."/>
            <person name="Medema M.H."/>
            <person name="Devos D.P."/>
            <person name="Kaster A.-K."/>
            <person name="Ovreas L."/>
            <person name="Rohde M."/>
            <person name="Galperin M.Y."/>
            <person name="Jogler C."/>
        </authorList>
    </citation>
    <scope>NUCLEOTIDE SEQUENCE [LARGE SCALE GENOMIC DNA]</scope>
    <source>
        <strain evidence="9 10">Pan216</strain>
    </source>
</reference>